<feature type="binding site" evidence="7">
    <location>
        <position position="597"/>
    </location>
    <ligand>
        <name>deamido-NAD(+)</name>
        <dbReference type="ChEBI" id="CHEBI:58437"/>
        <note>ligand shared between two neighboring subunits</note>
    </ligand>
</feature>
<accession>A0ABY7VVP7</accession>
<sequence length="641" mass="72950">MQISAISINQTALDWDNNLDRIKSAISQCSTSDFILFPEMSLTAYGCEDVFLSQHLRVRTLALLKDLVPCSKNKIIAVGLPLEIKKKLYNAIAVLADEKIIGFYCKKHLANDGLHYEKRWFEPWPDRLVETINIDGQLIPVGDCIFQVNNFRFGFEICQDAWEESRFDSHLSELQLDLVLNPSASHFALGKQKIRKQLIIDGAKNFDCHYLYANLNGNESGRIIYDGAVFFSSPDELLYESQRLHLEEFRVHQFESEIVAKEKYTQSPCLVHFTHEFNKNKTRGAIANYPATEPLDQYQEFLLAETLGLFDYMRKSWSKGFILSLSGGVDSATCATLVYHMCERLIKDLGLSEVHSRLSYIPEIQEVTCAKSLSKLLLSCVYQASANSGPVTEKAAQELAKAIGAQYHFFDIEPLLQMYRQLNETAMGRELAWESDDLAMQNIQARGRAPGVWMMANLKGALLLTTSNRSEAAVGYATMDGDTCGGLSPLAGIGKVFLRQFLKEIEHHQLCGLSSIPALAYVNAQEPTAELRPPGEEQKDEEDLMPYEVLDQIQKLAIRDRMSPKEIFNELCKDTPEMQSFGYLKRFFTLWSRNQWKRERYAPAFHLDDESLDPKTWCRFPILSGSFKLELSEIEQELKEV</sequence>
<dbReference type="HAMAP" id="MF_02090">
    <property type="entry name" value="NadE_glutamine_dep"/>
    <property type="match status" value="1"/>
</dbReference>
<feature type="binding site" evidence="7">
    <location>
        <position position="185"/>
    </location>
    <ligand>
        <name>L-glutamine</name>
        <dbReference type="ChEBI" id="CHEBI:58359"/>
    </ligand>
</feature>
<comment type="catalytic activity">
    <reaction evidence="7 8">
        <text>deamido-NAD(+) + L-glutamine + ATP + H2O = L-glutamate + AMP + diphosphate + NAD(+) + H(+)</text>
        <dbReference type="Rhea" id="RHEA:24384"/>
        <dbReference type="ChEBI" id="CHEBI:15377"/>
        <dbReference type="ChEBI" id="CHEBI:15378"/>
        <dbReference type="ChEBI" id="CHEBI:29985"/>
        <dbReference type="ChEBI" id="CHEBI:30616"/>
        <dbReference type="ChEBI" id="CHEBI:33019"/>
        <dbReference type="ChEBI" id="CHEBI:57540"/>
        <dbReference type="ChEBI" id="CHEBI:58359"/>
        <dbReference type="ChEBI" id="CHEBI:58437"/>
        <dbReference type="ChEBI" id="CHEBI:456215"/>
        <dbReference type="EC" id="6.3.5.1"/>
    </reaction>
</comment>
<dbReference type="InterPro" id="IPR003694">
    <property type="entry name" value="NAD_synthase"/>
</dbReference>
<dbReference type="Gene3D" id="3.60.110.10">
    <property type="entry name" value="Carbon-nitrogen hydrolase"/>
    <property type="match status" value="1"/>
</dbReference>
<dbReference type="EC" id="6.3.5.1" evidence="7 8"/>
<feature type="active site" description="Proton acceptor; for glutaminase activity" evidence="7">
    <location>
        <position position="39"/>
    </location>
</feature>
<evidence type="ECO:0000256" key="2">
    <source>
        <dbReference type="ARBA" id="ARBA00007145"/>
    </source>
</evidence>
<name>A0ABY7VVP7_9BACT</name>
<evidence type="ECO:0000313" key="12">
    <source>
        <dbReference type="Proteomes" id="UP001214250"/>
    </source>
</evidence>
<feature type="binding site" evidence="7">
    <location>
        <position position="466"/>
    </location>
    <ligand>
        <name>ATP</name>
        <dbReference type="ChEBI" id="CHEBI:30616"/>
    </ligand>
</feature>
<dbReference type="Pfam" id="PF00795">
    <property type="entry name" value="CN_hydrolase"/>
    <property type="match status" value="1"/>
</dbReference>
<feature type="domain" description="CN hydrolase" evidence="10">
    <location>
        <begin position="1"/>
        <end position="265"/>
    </location>
</feature>
<dbReference type="EMBL" id="CP117811">
    <property type="protein sequence ID" value="WDE97358.1"/>
    <property type="molecule type" value="Genomic_DNA"/>
</dbReference>
<feature type="active site" description="For glutaminase activity" evidence="7">
    <location>
        <position position="106"/>
    </location>
</feature>
<dbReference type="SUPFAM" id="SSF52402">
    <property type="entry name" value="Adenine nucleotide alpha hydrolases-like"/>
    <property type="match status" value="1"/>
</dbReference>
<keyword evidence="4 7" id="KW-0547">Nucleotide-binding</keyword>
<evidence type="ECO:0000256" key="4">
    <source>
        <dbReference type="ARBA" id="ARBA00022741"/>
    </source>
</evidence>
<evidence type="ECO:0000256" key="3">
    <source>
        <dbReference type="ARBA" id="ARBA00022598"/>
    </source>
</evidence>
<evidence type="ECO:0000256" key="6">
    <source>
        <dbReference type="ARBA" id="ARBA00023027"/>
    </source>
</evidence>
<dbReference type="InterPro" id="IPR014729">
    <property type="entry name" value="Rossmann-like_a/b/a_fold"/>
</dbReference>
<reference evidence="11 12" key="1">
    <citation type="submission" date="2023-02" db="EMBL/GenBank/DDBJ databases">
        <title>Genome sequence of Lentisphaera profundi SAORIC-696.</title>
        <authorList>
            <person name="Kim e."/>
            <person name="Cho J.-C."/>
            <person name="Choi A."/>
            <person name="Kang I."/>
        </authorList>
    </citation>
    <scope>NUCLEOTIDE SEQUENCE [LARGE SCALE GENOMIC DNA]</scope>
    <source>
        <strain evidence="11 12">SAORIC-696</strain>
    </source>
</reference>
<dbReference type="RefSeq" id="WP_274151690.1">
    <property type="nucleotide sequence ID" value="NZ_CP117811.1"/>
</dbReference>
<dbReference type="CDD" id="cd00553">
    <property type="entry name" value="NAD_synthase"/>
    <property type="match status" value="1"/>
</dbReference>
<keyword evidence="3 7" id="KW-0436">Ligase</keyword>
<dbReference type="CDD" id="cd07570">
    <property type="entry name" value="GAT_Gln-NAD-synth"/>
    <property type="match status" value="1"/>
</dbReference>
<comment type="function">
    <text evidence="7">Catalyzes the ATP-dependent amidation of deamido-NAD to form NAD. Uses L-glutamine as a nitrogen source.</text>
</comment>
<dbReference type="PROSITE" id="PS50263">
    <property type="entry name" value="CN_HYDROLASE"/>
    <property type="match status" value="1"/>
</dbReference>
<dbReference type="NCBIfam" id="TIGR00552">
    <property type="entry name" value="nadE"/>
    <property type="match status" value="1"/>
</dbReference>
<evidence type="ECO:0000256" key="8">
    <source>
        <dbReference type="PIRNR" id="PIRNR006630"/>
    </source>
</evidence>
<keyword evidence="6 7" id="KW-0520">NAD</keyword>
<gene>
    <name evidence="7 11" type="primary">nadE</name>
    <name evidence="11" type="ORF">PQO03_05255</name>
</gene>
<feature type="binding site" evidence="7">
    <location>
        <position position="191"/>
    </location>
    <ligand>
        <name>L-glutamine</name>
        <dbReference type="ChEBI" id="CHEBI:58359"/>
    </ligand>
</feature>
<organism evidence="11 12">
    <name type="scientific">Lentisphaera profundi</name>
    <dbReference type="NCBI Taxonomy" id="1658616"/>
    <lineage>
        <taxon>Bacteria</taxon>
        <taxon>Pseudomonadati</taxon>
        <taxon>Lentisphaerota</taxon>
        <taxon>Lentisphaeria</taxon>
        <taxon>Lentisphaerales</taxon>
        <taxon>Lentisphaeraceae</taxon>
        <taxon>Lentisphaera</taxon>
    </lineage>
</organism>
<proteinExistence type="inferred from homology"/>
<keyword evidence="12" id="KW-1185">Reference proteome</keyword>
<comment type="similarity">
    <text evidence="2 7 8">In the C-terminal section; belongs to the NAD synthetase family.</text>
</comment>
<evidence type="ECO:0000313" key="11">
    <source>
        <dbReference type="EMBL" id="WDE97358.1"/>
    </source>
</evidence>
<dbReference type="PANTHER" id="PTHR23090">
    <property type="entry name" value="NH 3 /GLUTAMINE-DEPENDENT NAD + SYNTHETASE"/>
    <property type="match status" value="1"/>
</dbReference>
<comment type="caution">
    <text evidence="7">Lacks conserved residue(s) required for the propagation of feature annotation.</text>
</comment>
<dbReference type="InterPro" id="IPR036526">
    <property type="entry name" value="C-N_Hydrolase_sf"/>
</dbReference>
<dbReference type="Proteomes" id="UP001214250">
    <property type="component" value="Chromosome 1"/>
</dbReference>
<dbReference type="Pfam" id="PF02540">
    <property type="entry name" value="NAD_synthase"/>
    <property type="match status" value="1"/>
</dbReference>
<evidence type="ECO:0000256" key="7">
    <source>
        <dbReference type="HAMAP-Rule" id="MF_02090"/>
    </source>
</evidence>
<protein>
    <recommendedName>
        <fullName evidence="7 8">Glutamine-dependent NAD(+) synthetase</fullName>
        <ecNumber evidence="7 8">6.3.5.1</ecNumber>
    </recommendedName>
    <alternativeName>
        <fullName evidence="7 8">NAD(+) synthase [glutamine-hydrolyzing]</fullName>
    </alternativeName>
</protein>
<evidence type="ECO:0000256" key="1">
    <source>
        <dbReference type="ARBA" id="ARBA00005188"/>
    </source>
</evidence>
<dbReference type="InterPro" id="IPR003010">
    <property type="entry name" value="C-N_Hydrolase"/>
</dbReference>
<dbReference type="PANTHER" id="PTHR23090:SF9">
    <property type="entry name" value="GLUTAMINE-DEPENDENT NAD(+) SYNTHETASE"/>
    <property type="match status" value="1"/>
</dbReference>
<dbReference type="InterPro" id="IPR014445">
    <property type="entry name" value="Gln-dep_NAD_synthase"/>
</dbReference>
<feature type="binding site" evidence="7">
    <location>
        <position position="471"/>
    </location>
    <ligand>
        <name>deamido-NAD(+)</name>
        <dbReference type="ChEBI" id="CHEBI:58437"/>
        <note>ligand shared between two neighboring subunits</note>
    </ligand>
</feature>
<evidence type="ECO:0000259" key="10">
    <source>
        <dbReference type="PROSITE" id="PS50263"/>
    </source>
</evidence>
<dbReference type="SUPFAM" id="SSF56317">
    <property type="entry name" value="Carbon-nitrogen hydrolase"/>
    <property type="match status" value="1"/>
</dbReference>
<comment type="pathway">
    <text evidence="1 7 8">Cofactor biosynthesis; NAD(+) biosynthesis; NAD(+) from deamido-NAD(+) (L-Gln route): step 1/1.</text>
</comment>
<evidence type="ECO:0000256" key="5">
    <source>
        <dbReference type="ARBA" id="ARBA00022840"/>
    </source>
</evidence>
<comment type="similarity">
    <text evidence="9">Belongs to the NAD synthetase family.</text>
</comment>
<feature type="binding site" evidence="7">
    <location>
        <position position="442"/>
    </location>
    <ligand>
        <name>deamido-NAD(+)</name>
        <dbReference type="ChEBI" id="CHEBI:58437"/>
        <note>ligand shared between two neighboring subunits</note>
    </ligand>
</feature>
<feature type="active site" description="Nucleophile; for glutaminase activity" evidence="7">
    <location>
        <position position="158"/>
    </location>
</feature>
<dbReference type="GO" id="GO:0008795">
    <property type="term" value="F:NAD+ synthase activity"/>
    <property type="evidence" value="ECO:0007669"/>
    <property type="project" value="UniProtKB-EC"/>
</dbReference>
<dbReference type="InterPro" id="IPR022310">
    <property type="entry name" value="NAD/GMP_synthase"/>
</dbReference>
<evidence type="ECO:0000256" key="9">
    <source>
        <dbReference type="RuleBase" id="RU003811"/>
    </source>
</evidence>
<keyword evidence="5 7" id="KW-0067">ATP-binding</keyword>
<dbReference type="PIRSF" id="PIRSF006630">
    <property type="entry name" value="NADS_GAT"/>
    <property type="match status" value="1"/>
</dbReference>
<dbReference type="Gene3D" id="3.40.50.620">
    <property type="entry name" value="HUPs"/>
    <property type="match status" value="1"/>
</dbReference>